<dbReference type="InterPro" id="IPR002347">
    <property type="entry name" value="SDR_fam"/>
</dbReference>
<reference evidence="5" key="2">
    <citation type="journal article" date="2023" name="IMA Fungus">
        <title>Comparative genomic study of the Penicillium genus elucidates a diverse pangenome and 15 lateral gene transfer events.</title>
        <authorList>
            <person name="Petersen C."/>
            <person name="Sorensen T."/>
            <person name="Nielsen M.R."/>
            <person name="Sondergaard T.E."/>
            <person name="Sorensen J.L."/>
            <person name="Fitzpatrick D.A."/>
            <person name="Frisvad J.C."/>
            <person name="Nielsen K.L."/>
        </authorList>
    </citation>
    <scope>NUCLEOTIDE SEQUENCE</scope>
    <source>
        <strain evidence="5">IBT 15544</strain>
    </source>
</reference>
<name>A0A9W9JDR5_9EURO</name>
<dbReference type="RefSeq" id="XP_058305523.1">
    <property type="nucleotide sequence ID" value="XM_058455535.1"/>
</dbReference>
<dbReference type="SUPFAM" id="SSF51735">
    <property type="entry name" value="NAD(P)-binding Rossmann-fold domains"/>
    <property type="match status" value="1"/>
</dbReference>
<comment type="similarity">
    <text evidence="1">Belongs to the short-chain dehydrogenases/reductases (SDR) family.</text>
</comment>
<proteinExistence type="inferred from homology"/>
<evidence type="ECO:0000256" key="3">
    <source>
        <dbReference type="SAM" id="Phobius"/>
    </source>
</evidence>
<keyword evidence="3" id="KW-0472">Membrane</keyword>
<gene>
    <name evidence="5" type="ORF">N7498_008473</name>
</gene>
<dbReference type="EMBL" id="JAPQKR010000015">
    <property type="protein sequence ID" value="KAJ5195035.1"/>
    <property type="molecule type" value="Genomic_DNA"/>
</dbReference>
<feature type="transmembrane region" description="Helical" evidence="3">
    <location>
        <begin position="39"/>
        <end position="56"/>
    </location>
</feature>
<dbReference type="Pfam" id="PF00106">
    <property type="entry name" value="adh_short"/>
    <property type="match status" value="1"/>
</dbReference>
<keyword evidence="3" id="KW-1133">Transmembrane helix</keyword>
<keyword evidence="6" id="KW-1185">Reference proteome</keyword>
<accession>A0A9W9JDR5</accession>
<feature type="transmembrane region" description="Helical" evidence="3">
    <location>
        <begin position="101"/>
        <end position="120"/>
    </location>
</feature>
<keyword evidence="2" id="KW-0560">Oxidoreductase</keyword>
<evidence type="ECO:0000313" key="6">
    <source>
        <dbReference type="Proteomes" id="UP001150904"/>
    </source>
</evidence>
<feature type="domain" description="Ketoreductase" evidence="4">
    <location>
        <begin position="100"/>
        <end position="268"/>
    </location>
</feature>
<evidence type="ECO:0000256" key="1">
    <source>
        <dbReference type="ARBA" id="ARBA00006484"/>
    </source>
</evidence>
<sequence length="379" mass="41031">MSTPRKITTKSILPPPARSNPWTNHLTLDTLLRVLRNTLFNPFLAWVLVLCLRAQVTPSSSPAWILTVSYASALSVLFVARGVNHRVAHGIPRTVDSAREVVLVTGGASGLGLLIAQIYGMKGASVAVLDIRDLGENEVVEIFGEGVGYWRCDVGEREALERVKKKIEMELGTPTIVINCAAARINGGSLLELQADAFEKTVRTNLLAAFHLYQVFLPGIVEAENGGTIVTVSSVLGQLSPAGLSDYSASKAGLSALHRTIEAEFRGNDQIKTLLVEVGQMATPLFEWVRTPNHFFAPVLEPVEVAREIVTAVDSGQGGVLRLPSFAKLVNFYAVLPGAVQRVARFVSGVDRAVSSGLRERDATDSNRRVLRSAKRRTD</sequence>
<dbReference type="PRINTS" id="PR00081">
    <property type="entry name" value="GDHRDH"/>
</dbReference>
<dbReference type="GeneID" id="83182836"/>
<evidence type="ECO:0000259" key="4">
    <source>
        <dbReference type="SMART" id="SM00822"/>
    </source>
</evidence>
<evidence type="ECO:0000256" key="2">
    <source>
        <dbReference type="ARBA" id="ARBA00023002"/>
    </source>
</evidence>
<dbReference type="Proteomes" id="UP001150904">
    <property type="component" value="Unassembled WGS sequence"/>
</dbReference>
<dbReference type="GO" id="GO:0016616">
    <property type="term" value="F:oxidoreductase activity, acting on the CH-OH group of donors, NAD or NADP as acceptor"/>
    <property type="evidence" value="ECO:0007669"/>
    <property type="project" value="TreeGrafter"/>
</dbReference>
<comment type="caution">
    <text evidence="5">The sequence shown here is derived from an EMBL/GenBank/DDBJ whole genome shotgun (WGS) entry which is preliminary data.</text>
</comment>
<dbReference type="OrthoDB" id="5840532at2759"/>
<dbReference type="PANTHER" id="PTHR24322:SF736">
    <property type="entry name" value="RETINOL DEHYDROGENASE 10"/>
    <property type="match status" value="1"/>
</dbReference>
<dbReference type="Gene3D" id="3.40.50.720">
    <property type="entry name" value="NAD(P)-binding Rossmann-like Domain"/>
    <property type="match status" value="1"/>
</dbReference>
<dbReference type="InterPro" id="IPR036291">
    <property type="entry name" value="NAD(P)-bd_dom_sf"/>
</dbReference>
<protein>
    <submittedName>
        <fullName evidence="5">Short-chain dehydrogenase/reductase SDR</fullName>
    </submittedName>
</protein>
<keyword evidence="3" id="KW-0812">Transmembrane</keyword>
<organism evidence="5 6">
    <name type="scientific">Penicillium cinerascens</name>
    <dbReference type="NCBI Taxonomy" id="70096"/>
    <lineage>
        <taxon>Eukaryota</taxon>
        <taxon>Fungi</taxon>
        <taxon>Dikarya</taxon>
        <taxon>Ascomycota</taxon>
        <taxon>Pezizomycotina</taxon>
        <taxon>Eurotiomycetes</taxon>
        <taxon>Eurotiomycetidae</taxon>
        <taxon>Eurotiales</taxon>
        <taxon>Aspergillaceae</taxon>
        <taxon>Penicillium</taxon>
    </lineage>
</organism>
<dbReference type="InterPro" id="IPR057326">
    <property type="entry name" value="KR_dom"/>
</dbReference>
<dbReference type="PANTHER" id="PTHR24322">
    <property type="entry name" value="PKSB"/>
    <property type="match status" value="1"/>
</dbReference>
<dbReference type="SMART" id="SM00822">
    <property type="entry name" value="PKS_KR"/>
    <property type="match status" value="1"/>
</dbReference>
<reference evidence="5" key="1">
    <citation type="submission" date="2022-12" db="EMBL/GenBank/DDBJ databases">
        <authorList>
            <person name="Petersen C."/>
        </authorList>
    </citation>
    <scope>NUCLEOTIDE SEQUENCE</scope>
    <source>
        <strain evidence="5">IBT 15544</strain>
    </source>
</reference>
<evidence type="ECO:0000313" key="5">
    <source>
        <dbReference type="EMBL" id="KAJ5195035.1"/>
    </source>
</evidence>
<dbReference type="AlphaFoldDB" id="A0A9W9JDR5"/>
<feature type="transmembrane region" description="Helical" evidence="3">
    <location>
        <begin position="62"/>
        <end position="80"/>
    </location>
</feature>